<dbReference type="Proteomes" id="UP000229504">
    <property type="component" value="Unassembled WGS sequence"/>
</dbReference>
<dbReference type="PANTHER" id="PTHR43130:SF11">
    <property type="entry name" value="TRANSCRIPTIONAL REGULATORY PROTEIN"/>
    <property type="match status" value="1"/>
</dbReference>
<accession>A0A2G5FI29</accession>
<dbReference type="SUPFAM" id="SSF52317">
    <property type="entry name" value="Class I glutamine amidotransferase-like"/>
    <property type="match status" value="1"/>
</dbReference>
<dbReference type="EMBL" id="NIQU01000006">
    <property type="protein sequence ID" value="PIA67658.1"/>
    <property type="molecule type" value="Genomic_DNA"/>
</dbReference>
<evidence type="ECO:0000256" key="1">
    <source>
        <dbReference type="ARBA" id="ARBA00023015"/>
    </source>
</evidence>
<keyword evidence="1" id="KW-0805">Transcription regulation</keyword>
<evidence type="ECO:0000256" key="2">
    <source>
        <dbReference type="ARBA" id="ARBA00023125"/>
    </source>
</evidence>
<dbReference type="SUPFAM" id="SSF46689">
    <property type="entry name" value="Homeodomain-like"/>
    <property type="match status" value="1"/>
</dbReference>
<dbReference type="InterPro" id="IPR018062">
    <property type="entry name" value="HTH_AraC-typ_CS"/>
</dbReference>
<evidence type="ECO:0000256" key="3">
    <source>
        <dbReference type="ARBA" id="ARBA00023163"/>
    </source>
</evidence>
<proteinExistence type="predicted"/>
<dbReference type="PROSITE" id="PS00041">
    <property type="entry name" value="HTH_ARAC_FAMILY_1"/>
    <property type="match status" value="1"/>
</dbReference>
<evidence type="ECO:0000259" key="4">
    <source>
        <dbReference type="PROSITE" id="PS01124"/>
    </source>
</evidence>
<dbReference type="Gene3D" id="3.40.50.880">
    <property type="match status" value="1"/>
</dbReference>
<evidence type="ECO:0000313" key="5">
    <source>
        <dbReference type="EMBL" id="PIA67658.1"/>
    </source>
</evidence>
<dbReference type="GO" id="GO:0043565">
    <property type="term" value="F:sequence-specific DNA binding"/>
    <property type="evidence" value="ECO:0007669"/>
    <property type="project" value="InterPro"/>
</dbReference>
<dbReference type="SMART" id="SM00342">
    <property type="entry name" value="HTH_ARAC"/>
    <property type="match status" value="1"/>
</dbReference>
<dbReference type="InterPro" id="IPR018060">
    <property type="entry name" value="HTH_AraC"/>
</dbReference>
<reference evidence="6" key="1">
    <citation type="submission" date="2017-06" db="EMBL/GenBank/DDBJ databases">
        <authorList>
            <person name="Rastogi G."/>
            <person name="Vaishampayan P."/>
            <person name="Seuylemezian A."/>
        </authorList>
    </citation>
    <scope>NUCLEOTIDE SEQUENCE [LARGE SCALE GENOMIC DNA]</scope>
    <source>
        <strain evidence="6">PI11</strain>
    </source>
</reference>
<feature type="domain" description="HTH araC/xylS-type" evidence="4">
    <location>
        <begin position="240"/>
        <end position="338"/>
    </location>
</feature>
<comment type="caution">
    <text evidence="5">The sequence shown here is derived from an EMBL/GenBank/DDBJ whole genome shotgun (WGS) entry which is preliminary data.</text>
</comment>
<name>A0A2G5FI29_9PSED</name>
<keyword evidence="2" id="KW-0238">DNA-binding</keyword>
<gene>
    <name evidence="5" type="ORF">CDO35_15690</name>
</gene>
<dbReference type="PROSITE" id="PS01124">
    <property type="entry name" value="HTH_ARAC_FAMILY_2"/>
    <property type="match status" value="1"/>
</dbReference>
<dbReference type="Gene3D" id="1.10.10.60">
    <property type="entry name" value="Homeodomain-like"/>
    <property type="match status" value="1"/>
</dbReference>
<dbReference type="PANTHER" id="PTHR43130">
    <property type="entry name" value="ARAC-FAMILY TRANSCRIPTIONAL REGULATOR"/>
    <property type="match status" value="1"/>
</dbReference>
<dbReference type="AlphaFoldDB" id="A0A2G5FI29"/>
<keyword evidence="3" id="KW-0804">Transcription</keyword>
<dbReference type="InterPro" id="IPR009057">
    <property type="entry name" value="Homeodomain-like_sf"/>
</dbReference>
<dbReference type="GO" id="GO:0003700">
    <property type="term" value="F:DNA-binding transcription factor activity"/>
    <property type="evidence" value="ECO:0007669"/>
    <property type="project" value="InterPro"/>
</dbReference>
<dbReference type="Pfam" id="PF12833">
    <property type="entry name" value="HTH_18"/>
    <property type="match status" value="1"/>
</dbReference>
<dbReference type="GO" id="GO:0009893">
    <property type="term" value="P:positive regulation of metabolic process"/>
    <property type="evidence" value="ECO:0007669"/>
    <property type="project" value="UniProtKB-ARBA"/>
</dbReference>
<organism evidence="5 6">
    <name type="scientific">Pseudomonas sediminis</name>
    <dbReference type="NCBI Taxonomy" id="1691904"/>
    <lineage>
        <taxon>Bacteria</taxon>
        <taxon>Pseudomonadati</taxon>
        <taxon>Pseudomonadota</taxon>
        <taxon>Gammaproteobacteria</taxon>
        <taxon>Pseudomonadales</taxon>
        <taxon>Pseudomonadaceae</taxon>
        <taxon>Pseudomonas</taxon>
    </lineage>
</organism>
<protein>
    <submittedName>
        <fullName evidence="5">AraC family transcriptional regulator</fullName>
    </submittedName>
</protein>
<evidence type="ECO:0000313" key="6">
    <source>
        <dbReference type="Proteomes" id="UP000229504"/>
    </source>
</evidence>
<dbReference type="InterPro" id="IPR029062">
    <property type="entry name" value="Class_I_gatase-like"/>
</dbReference>
<dbReference type="Pfam" id="PF01965">
    <property type="entry name" value="DJ-1_PfpI"/>
    <property type="match status" value="1"/>
</dbReference>
<dbReference type="InterPro" id="IPR002818">
    <property type="entry name" value="DJ-1/PfpI"/>
</dbReference>
<dbReference type="InterPro" id="IPR052158">
    <property type="entry name" value="INH-QAR"/>
</dbReference>
<sequence length="342" mass="37197">MLPIRLQGNNGSIGHLRFISGHPLMRVGLLLYPDCMPAGLFAFADLLHAANRRSGRQLFEARYIAQRAGPVACAHGMSLQASAALDPREFDALLIPGFWAESAEQAEAALADNVALIKALSSVGKRVQLWSYCTGVGLLAASGRLNGQAATVTWWLADAMRERFARVRWQSESSCVFAVGVATASGVNGYLPIAQGVIERHLSEQSFRDISQLMVLPRPAVPHSAFQGASLMQQPVGLLRRLHALIEQTPAEQLTVQALADKLAMSERTLARKVSAQTGEPVASYARRIKLYQLSERLAMTSSPLSTLSAELGFSSPANLRRMFKALTGLTPAQYRQQYGRQ</sequence>